<evidence type="ECO:0000313" key="3">
    <source>
        <dbReference type="EMBL" id="AGA91214.1"/>
    </source>
</evidence>
<dbReference type="InterPro" id="IPR050423">
    <property type="entry name" value="UPF0337_stress_rsp"/>
</dbReference>
<accession>L0H0V6</accession>
<protein>
    <recommendedName>
        <fullName evidence="2">CsbD-like domain-containing protein</fullName>
    </recommendedName>
</protein>
<feature type="domain" description="CsbD-like" evidence="2">
    <location>
        <begin position="4"/>
        <end position="56"/>
    </location>
</feature>
<dbReference type="AlphaFoldDB" id="L0H0V6"/>
<dbReference type="Pfam" id="PF05532">
    <property type="entry name" value="CsbD"/>
    <property type="match status" value="1"/>
</dbReference>
<evidence type="ECO:0000256" key="1">
    <source>
        <dbReference type="ARBA" id="ARBA00009129"/>
    </source>
</evidence>
<gene>
    <name evidence="3" type="ORF">Thimo_2485</name>
</gene>
<dbReference type="Gene3D" id="1.10.1470.10">
    <property type="entry name" value="YjbJ"/>
    <property type="match status" value="1"/>
</dbReference>
<dbReference type="Proteomes" id="UP000010816">
    <property type="component" value="Chromosome"/>
</dbReference>
<organism evidence="3 4">
    <name type="scientific">Thioflavicoccus mobilis 8321</name>
    <dbReference type="NCBI Taxonomy" id="765912"/>
    <lineage>
        <taxon>Bacteria</taxon>
        <taxon>Pseudomonadati</taxon>
        <taxon>Pseudomonadota</taxon>
        <taxon>Gammaproteobacteria</taxon>
        <taxon>Chromatiales</taxon>
        <taxon>Chromatiaceae</taxon>
        <taxon>Thioflavicoccus</taxon>
    </lineage>
</organism>
<dbReference type="SUPFAM" id="SSF69047">
    <property type="entry name" value="Hypothetical protein YjbJ"/>
    <property type="match status" value="1"/>
</dbReference>
<sequence>MNWNQVEGNWKQVQGKVKETWGRLTDDELDKIAGKRDMLVGHIQAKYGIVQEEAEKQLGEWEKAHENDDWKKAHP</sequence>
<proteinExistence type="inferred from homology"/>
<evidence type="ECO:0000259" key="2">
    <source>
        <dbReference type="Pfam" id="PF05532"/>
    </source>
</evidence>
<dbReference type="STRING" id="765912.Thimo_2485"/>
<dbReference type="RefSeq" id="WP_015281347.1">
    <property type="nucleotide sequence ID" value="NC_019940.1"/>
</dbReference>
<dbReference type="EMBL" id="CP003051">
    <property type="protein sequence ID" value="AGA91214.1"/>
    <property type="molecule type" value="Genomic_DNA"/>
</dbReference>
<name>L0H0V6_9GAMM</name>
<dbReference type="eggNOG" id="COG3237">
    <property type="taxonomic scope" value="Bacteria"/>
</dbReference>
<dbReference type="OrthoDB" id="9796058at2"/>
<dbReference type="InterPro" id="IPR036629">
    <property type="entry name" value="YjbJ_sf"/>
</dbReference>
<dbReference type="PIRSF" id="PIRSF039008">
    <property type="entry name" value="YjbJ"/>
    <property type="match status" value="1"/>
</dbReference>
<dbReference type="InterPro" id="IPR026042">
    <property type="entry name" value="YjbJ"/>
</dbReference>
<comment type="similarity">
    <text evidence="1">Belongs to the UPF0337 (CsbD) family.</text>
</comment>
<dbReference type="PANTHER" id="PTHR34977:SF1">
    <property type="entry name" value="UPF0337 PROTEIN YJBJ"/>
    <property type="match status" value="1"/>
</dbReference>
<reference evidence="3 4" key="1">
    <citation type="submission" date="2011-09" db="EMBL/GenBank/DDBJ databases">
        <title>Complete sequence of chromosome of Thioflavicoccus mobilis 8321.</title>
        <authorList>
            <consortium name="US DOE Joint Genome Institute"/>
            <person name="Lucas S."/>
            <person name="Han J."/>
            <person name="Lapidus A."/>
            <person name="Cheng J.-F."/>
            <person name="Goodwin L."/>
            <person name="Pitluck S."/>
            <person name="Peters L."/>
            <person name="Ovchinnikova G."/>
            <person name="Lu M."/>
            <person name="Detter J.C."/>
            <person name="Han C."/>
            <person name="Tapia R."/>
            <person name="Land M."/>
            <person name="Hauser L."/>
            <person name="Kyrpides N."/>
            <person name="Ivanova N."/>
            <person name="Pagani I."/>
            <person name="Vogl K."/>
            <person name="Liu Z."/>
            <person name="Imhoff J."/>
            <person name="Thiel V."/>
            <person name="Frigaard N.-U."/>
            <person name="Bryant D."/>
            <person name="Woyke T."/>
        </authorList>
    </citation>
    <scope>NUCLEOTIDE SEQUENCE [LARGE SCALE GENOMIC DNA]</scope>
    <source>
        <strain evidence="3 4">8321</strain>
    </source>
</reference>
<dbReference type="InterPro" id="IPR008462">
    <property type="entry name" value="CsbD"/>
</dbReference>
<evidence type="ECO:0000313" key="4">
    <source>
        <dbReference type="Proteomes" id="UP000010816"/>
    </source>
</evidence>
<keyword evidence="4" id="KW-1185">Reference proteome</keyword>
<dbReference type="HOGENOM" id="CLU_135567_4_1_6"/>
<dbReference type="KEGG" id="tmb:Thimo_2485"/>
<dbReference type="PANTHER" id="PTHR34977">
    <property type="entry name" value="UPF0337 PROTEIN YJBJ"/>
    <property type="match status" value="1"/>
</dbReference>